<keyword evidence="4" id="KW-1185">Reference proteome</keyword>
<gene>
    <name evidence="3" type="ordered locus">Clocl_1772</name>
</gene>
<dbReference type="SUPFAM" id="SSF53850">
    <property type="entry name" value="Periplasmic binding protein-like II"/>
    <property type="match status" value="1"/>
</dbReference>
<organism evidence="3 4">
    <name type="scientific">Acetivibrio clariflavus (strain DSM 19732 / NBRC 101661 / EBR45)</name>
    <name type="common">Clostridium clariflavum</name>
    <dbReference type="NCBI Taxonomy" id="720554"/>
    <lineage>
        <taxon>Bacteria</taxon>
        <taxon>Bacillati</taxon>
        <taxon>Bacillota</taxon>
        <taxon>Clostridia</taxon>
        <taxon>Eubacteriales</taxon>
        <taxon>Oscillospiraceae</taxon>
        <taxon>Acetivibrio</taxon>
    </lineage>
</organism>
<name>G8LTD4_ACECE</name>
<feature type="chain" id="PRO_5038452386" evidence="2">
    <location>
        <begin position="28"/>
        <end position="285"/>
    </location>
</feature>
<proteinExistence type="predicted"/>
<reference evidence="4" key="1">
    <citation type="submission" date="2011-12" db="EMBL/GenBank/DDBJ databases">
        <title>Complete sequence of Clostridium clariflavum DSM 19732.</title>
        <authorList>
            <consortium name="US DOE Joint Genome Institute"/>
            <person name="Lucas S."/>
            <person name="Han J."/>
            <person name="Lapidus A."/>
            <person name="Cheng J.-F."/>
            <person name="Goodwin L."/>
            <person name="Pitluck S."/>
            <person name="Peters L."/>
            <person name="Teshima H."/>
            <person name="Detter J.C."/>
            <person name="Han C."/>
            <person name="Tapia R."/>
            <person name="Land M."/>
            <person name="Hauser L."/>
            <person name="Kyrpides N."/>
            <person name="Ivanova N."/>
            <person name="Pagani I."/>
            <person name="Kitzmiller T."/>
            <person name="Lynd L."/>
            <person name="Izquierdo J."/>
            <person name="Woyke T."/>
        </authorList>
    </citation>
    <scope>NUCLEOTIDE SEQUENCE [LARGE SCALE GENOMIC DNA]</scope>
    <source>
        <strain evidence="4">DSM 19732 / NBRC 101661 / EBR45</strain>
    </source>
</reference>
<dbReference type="Gene3D" id="3.40.190.10">
    <property type="entry name" value="Periplasmic binding protein-like II"/>
    <property type="match status" value="2"/>
</dbReference>
<dbReference type="HOGENOM" id="CLU_975583_0_0_9"/>
<evidence type="ECO:0000313" key="4">
    <source>
        <dbReference type="Proteomes" id="UP000005435"/>
    </source>
</evidence>
<dbReference type="KEGG" id="ccl:Clocl_1772"/>
<dbReference type="AlphaFoldDB" id="G8LTD4"/>
<dbReference type="EMBL" id="CP003065">
    <property type="protein sequence ID" value="AEV68381.1"/>
    <property type="molecule type" value="Genomic_DNA"/>
</dbReference>
<dbReference type="STRING" id="720554.Clocl_1772"/>
<dbReference type="Proteomes" id="UP000005435">
    <property type="component" value="Chromosome"/>
</dbReference>
<feature type="region of interest" description="Disordered" evidence="1">
    <location>
        <begin position="34"/>
        <end position="61"/>
    </location>
</feature>
<protein>
    <submittedName>
        <fullName evidence="3">Periplasmic component of amino acid ABC-type transporter/signal transduction system</fullName>
    </submittedName>
</protein>
<evidence type="ECO:0000313" key="3">
    <source>
        <dbReference type="EMBL" id="AEV68381.1"/>
    </source>
</evidence>
<sequence precursor="true">MKRNSYPKVLHLLLVAFLILALLPGCAQKVDSSVKDNESKLSTTTNATTKTEPVQQSNDNTAKGNVVKVSLPIVPPLINENKTGAIVDLVKAMAAEYKDGEVTIDVYPMARSIENIISGTADCHCPYIKNHNVADSDNLFYYTTEEFGKVIFVLYSNKNVTGLTPENVMSGKYKVQIQPGHKEYLGDLPEATIESGLQMVDSGRIDGYIAAMSTCDQIIKAMQLKNIKRQYYDTFETAIIFKKTDDGKQKRDIFNTLIKKIKENGEYDRIMGELNSKEVFIPDAE</sequence>
<feature type="signal peptide" evidence="2">
    <location>
        <begin position="1"/>
        <end position="27"/>
    </location>
</feature>
<keyword evidence="2" id="KW-0732">Signal</keyword>
<dbReference type="eggNOG" id="COG0834">
    <property type="taxonomic scope" value="Bacteria"/>
</dbReference>
<dbReference type="RefSeq" id="WP_014254967.1">
    <property type="nucleotide sequence ID" value="NC_016627.1"/>
</dbReference>
<accession>G8LTD4</accession>
<dbReference type="OrthoDB" id="9775197at2"/>
<reference evidence="3 4" key="2">
    <citation type="journal article" date="2012" name="Stand. Genomic Sci.">
        <title>Complete Genome Sequence of Clostridium clariflavum DSM 19732.</title>
        <authorList>
            <person name="Izquierdo J.A."/>
            <person name="Goodwin L."/>
            <person name="Davenport K.W."/>
            <person name="Teshima H."/>
            <person name="Bruce D."/>
            <person name="Detter C."/>
            <person name="Tapia R."/>
            <person name="Han S."/>
            <person name="Land M."/>
            <person name="Hauser L."/>
            <person name="Jeffries C.D."/>
            <person name="Han J."/>
            <person name="Pitluck S."/>
            <person name="Nolan M."/>
            <person name="Chen A."/>
            <person name="Huntemann M."/>
            <person name="Mavromatis K."/>
            <person name="Mikhailova N."/>
            <person name="Liolios K."/>
            <person name="Woyke T."/>
            <person name="Lynd L.R."/>
        </authorList>
    </citation>
    <scope>NUCLEOTIDE SEQUENCE [LARGE SCALE GENOMIC DNA]</scope>
    <source>
        <strain evidence="4">DSM 19732 / NBRC 101661 / EBR45</strain>
    </source>
</reference>
<evidence type="ECO:0000256" key="1">
    <source>
        <dbReference type="SAM" id="MobiDB-lite"/>
    </source>
</evidence>
<evidence type="ECO:0000256" key="2">
    <source>
        <dbReference type="SAM" id="SignalP"/>
    </source>
</evidence>
<feature type="compositionally biased region" description="Polar residues" evidence="1">
    <location>
        <begin position="52"/>
        <end position="61"/>
    </location>
</feature>